<comment type="caution">
    <text evidence="2">The sequence shown here is derived from an EMBL/GenBank/DDBJ whole genome shotgun (WGS) entry which is preliminary data.</text>
</comment>
<evidence type="ECO:0000256" key="1">
    <source>
        <dbReference type="SAM" id="SignalP"/>
    </source>
</evidence>
<name>A0A2C5ZG44_9HYPO</name>
<protein>
    <recommendedName>
        <fullName evidence="4">Invertebrate defensins family profile domain-containing protein</fullName>
    </recommendedName>
</protein>
<accession>A0A2C5ZG44</accession>
<proteinExistence type="predicted"/>
<evidence type="ECO:0000313" key="3">
    <source>
        <dbReference type="Proteomes" id="UP000226431"/>
    </source>
</evidence>
<dbReference type="Proteomes" id="UP000226431">
    <property type="component" value="Unassembled WGS sequence"/>
</dbReference>
<sequence length="69" mass="8108">MHFTQFFVTALFAMGSVNAIANPEPEPEQAAAQYGNRCGNDRWSYWDSGRRSCGCRGRRRWDSRRRRCY</sequence>
<feature type="chain" id="PRO_5013129788" description="Invertebrate defensins family profile domain-containing protein" evidence="1">
    <location>
        <begin position="20"/>
        <end position="69"/>
    </location>
</feature>
<gene>
    <name evidence="2" type="ORF">CDD80_7256</name>
</gene>
<evidence type="ECO:0000313" key="2">
    <source>
        <dbReference type="EMBL" id="PHH78171.1"/>
    </source>
</evidence>
<dbReference type="EMBL" id="NJES01000089">
    <property type="protein sequence ID" value="PHH78171.1"/>
    <property type="molecule type" value="Genomic_DNA"/>
</dbReference>
<keyword evidence="1" id="KW-0732">Signal</keyword>
<feature type="signal peptide" evidence="1">
    <location>
        <begin position="1"/>
        <end position="19"/>
    </location>
</feature>
<organism evidence="2 3">
    <name type="scientific">Ophiocordyceps camponoti-rufipedis</name>
    <dbReference type="NCBI Taxonomy" id="2004952"/>
    <lineage>
        <taxon>Eukaryota</taxon>
        <taxon>Fungi</taxon>
        <taxon>Dikarya</taxon>
        <taxon>Ascomycota</taxon>
        <taxon>Pezizomycotina</taxon>
        <taxon>Sordariomycetes</taxon>
        <taxon>Hypocreomycetidae</taxon>
        <taxon>Hypocreales</taxon>
        <taxon>Ophiocordycipitaceae</taxon>
        <taxon>Ophiocordyceps</taxon>
    </lineage>
</organism>
<evidence type="ECO:0008006" key="4">
    <source>
        <dbReference type="Google" id="ProtNLM"/>
    </source>
</evidence>
<dbReference type="AlphaFoldDB" id="A0A2C5ZG44"/>
<reference evidence="2 3" key="1">
    <citation type="submission" date="2017-06" db="EMBL/GenBank/DDBJ databases">
        <title>Ant-infecting Ophiocordyceps genomes reveal a high diversity of potential behavioral manipulation genes and a possible major role for enterotoxins.</title>
        <authorList>
            <person name="De Bekker C."/>
            <person name="Evans H.C."/>
            <person name="Brachmann A."/>
            <person name="Hughes D.P."/>
        </authorList>
    </citation>
    <scope>NUCLEOTIDE SEQUENCE [LARGE SCALE GENOMIC DNA]</scope>
    <source>
        <strain evidence="2 3">Map16</strain>
    </source>
</reference>
<keyword evidence="3" id="KW-1185">Reference proteome</keyword>